<comment type="catalytic activity">
    <reaction evidence="3">
        <text>L-aspartate + L-glutamine + ATP + H2O = L-asparagine + L-glutamate + AMP + diphosphate + H(+)</text>
        <dbReference type="Rhea" id="RHEA:12228"/>
        <dbReference type="ChEBI" id="CHEBI:15377"/>
        <dbReference type="ChEBI" id="CHEBI:15378"/>
        <dbReference type="ChEBI" id="CHEBI:29985"/>
        <dbReference type="ChEBI" id="CHEBI:29991"/>
        <dbReference type="ChEBI" id="CHEBI:30616"/>
        <dbReference type="ChEBI" id="CHEBI:33019"/>
        <dbReference type="ChEBI" id="CHEBI:58048"/>
        <dbReference type="ChEBI" id="CHEBI:58359"/>
        <dbReference type="ChEBI" id="CHEBI:456215"/>
        <dbReference type="EC" id="6.3.5.4"/>
    </reaction>
</comment>
<organism evidence="4 5">
    <name type="scientific">Billgrantia endophytica</name>
    <dbReference type="NCBI Taxonomy" id="2033802"/>
    <lineage>
        <taxon>Bacteria</taxon>
        <taxon>Pseudomonadati</taxon>
        <taxon>Pseudomonadota</taxon>
        <taxon>Gammaproteobacteria</taxon>
        <taxon>Oceanospirillales</taxon>
        <taxon>Halomonadaceae</taxon>
        <taxon>Billgrantia</taxon>
    </lineage>
</organism>
<dbReference type="EMBL" id="PNRF01000010">
    <property type="protein sequence ID" value="PMR76990.1"/>
    <property type="molecule type" value="Genomic_DNA"/>
</dbReference>
<dbReference type="OrthoDB" id="9763290at2"/>
<evidence type="ECO:0000313" key="5">
    <source>
        <dbReference type="Proteomes" id="UP000235803"/>
    </source>
</evidence>
<dbReference type="SUPFAM" id="SSF56235">
    <property type="entry name" value="N-terminal nucleophile aminohydrolases (Ntn hydrolases)"/>
    <property type="match status" value="1"/>
</dbReference>
<gene>
    <name evidence="4" type="ORF">C1H69_04645</name>
</gene>
<dbReference type="GO" id="GO:0004066">
    <property type="term" value="F:asparagine synthase (glutamine-hydrolyzing) activity"/>
    <property type="evidence" value="ECO:0007669"/>
    <property type="project" value="UniProtKB-EC"/>
</dbReference>
<dbReference type="EC" id="6.3.5.4" evidence="2"/>
<reference evidence="4 5" key="1">
    <citation type="submission" date="2018-01" db="EMBL/GenBank/DDBJ databases">
        <title>Halomonas endophytica sp. nov., isolated from storage liquid in the stems of Populus euphratica.</title>
        <authorList>
            <person name="Chen C."/>
        </authorList>
    </citation>
    <scope>NUCLEOTIDE SEQUENCE [LARGE SCALE GENOMIC DNA]</scope>
    <source>
        <strain evidence="4 5">MC28</strain>
    </source>
</reference>
<evidence type="ECO:0000313" key="4">
    <source>
        <dbReference type="EMBL" id="PMR76990.1"/>
    </source>
</evidence>
<dbReference type="PANTHER" id="PTHR43284:SF1">
    <property type="entry name" value="ASPARAGINE SYNTHETASE"/>
    <property type="match status" value="1"/>
</dbReference>
<name>A0A2N7U982_9GAMM</name>
<dbReference type="InterPro" id="IPR014729">
    <property type="entry name" value="Rossmann-like_a/b/a_fold"/>
</dbReference>
<comment type="pathway">
    <text evidence="1">Amino-acid biosynthesis; L-asparagine biosynthesis; L-asparagine from L-aspartate (L-Gln route): step 1/1.</text>
</comment>
<keyword evidence="5" id="KW-1185">Reference proteome</keyword>
<dbReference type="PANTHER" id="PTHR43284">
    <property type="entry name" value="ASPARAGINE SYNTHETASE (GLUTAMINE-HYDROLYZING)"/>
    <property type="match status" value="1"/>
</dbReference>
<dbReference type="Gene3D" id="3.60.20.10">
    <property type="entry name" value="Glutamine Phosphoribosylpyrophosphate, subunit 1, domain 1"/>
    <property type="match status" value="1"/>
</dbReference>
<evidence type="ECO:0000256" key="2">
    <source>
        <dbReference type="ARBA" id="ARBA00012737"/>
    </source>
</evidence>
<dbReference type="RefSeq" id="WP_102652240.1">
    <property type="nucleotide sequence ID" value="NZ_PNRF01000010.1"/>
</dbReference>
<comment type="caution">
    <text evidence="4">The sequence shown here is derived from an EMBL/GenBank/DDBJ whole genome shotgun (WGS) entry which is preliminary data.</text>
</comment>
<proteinExistence type="predicted"/>
<dbReference type="AlphaFoldDB" id="A0A2N7U982"/>
<protein>
    <recommendedName>
        <fullName evidence="2">asparagine synthase (glutamine-hydrolyzing)</fullName>
        <ecNumber evidence="2">6.3.5.4</ecNumber>
    </recommendedName>
</protein>
<sequence>MSDFLFSSRYLAPGFPSRALQSIYLEDPPPATEFHGEWGTLAVTASPYNGFAPLDTQSHLCVVIGAPVLYFQDNHFLVGDDDQAGTRAILEHWQSGEADWAEDLSGPFAIIIIDKLASRIICITDLMMFLPIYCYRIESRVALGTHPDALAQICDLGEERDDASLVDFILHHVVTYPYTVYRGMLQCHPATEHVFQFRNGSVHAFPRQPYWAPLESREFRALSEAADTLREGVEGYLARVCEPMQRVAQFLSGGEDSRVVASMLPQRLEQDAFVFLNGPTREERIAGKVAKASGARFRPQYREPLHYLDVLLQAARLVGSGHQYIHAHTLGFHRRCELSSYEGVFGGYLADALIKAPYARRMPGSKLIKFLPQIGFPGETRTQEIKSELFPKHLLNEVTQRRRMHFEEVRAMRPRSAHEWFALWPMTMRSAISNLYSNRRLFRSYEMFTCKEAVKVSAASPTAWKLNRRLFLKAFQSYLKPTRFVLHSDGRLPYLPWWGNLPLSSLWYVRQLAWHTGLQQYQGSWANWKAVMASDRWRQLIASLTPETLTSPVLGEALAKGALVGSELSRSQKINLIQACTQTIVAEPACPDQIAVLSPALQEGELSCPGHWPGQDGYE</sequence>
<dbReference type="Gene3D" id="3.40.50.620">
    <property type="entry name" value="HUPs"/>
    <property type="match status" value="1"/>
</dbReference>
<dbReference type="InterPro" id="IPR051786">
    <property type="entry name" value="ASN_synthetase/amidase"/>
</dbReference>
<evidence type="ECO:0000256" key="1">
    <source>
        <dbReference type="ARBA" id="ARBA00005187"/>
    </source>
</evidence>
<evidence type="ECO:0000256" key="3">
    <source>
        <dbReference type="ARBA" id="ARBA00048741"/>
    </source>
</evidence>
<accession>A0A2N7U982</accession>
<dbReference type="SUPFAM" id="SSF52402">
    <property type="entry name" value="Adenine nucleotide alpha hydrolases-like"/>
    <property type="match status" value="1"/>
</dbReference>
<dbReference type="Proteomes" id="UP000235803">
    <property type="component" value="Unassembled WGS sequence"/>
</dbReference>
<dbReference type="InterPro" id="IPR029055">
    <property type="entry name" value="Ntn_hydrolases_N"/>
</dbReference>